<name>A0A368DSI8_9PROT</name>
<dbReference type="EMBL" id="QOQD01000001">
    <property type="protein sequence ID" value="RCL74614.1"/>
    <property type="molecule type" value="Genomic_DNA"/>
</dbReference>
<feature type="domain" description="PDZ" evidence="7">
    <location>
        <begin position="90"/>
        <end position="159"/>
    </location>
</feature>
<keyword evidence="6" id="KW-0732">Signal</keyword>
<dbReference type="NCBIfam" id="TIGR00225">
    <property type="entry name" value="prc"/>
    <property type="match status" value="1"/>
</dbReference>
<comment type="caution">
    <text evidence="8">The sequence shown here is derived from an EMBL/GenBank/DDBJ whole genome shotgun (WGS) entry which is preliminary data.</text>
</comment>
<evidence type="ECO:0000313" key="8">
    <source>
        <dbReference type="EMBL" id="RCL74614.1"/>
    </source>
</evidence>
<dbReference type="Gene3D" id="3.90.226.10">
    <property type="entry name" value="2-enoyl-CoA Hydratase, Chain A, domain 1"/>
    <property type="match status" value="1"/>
</dbReference>
<dbReference type="SUPFAM" id="SSF52096">
    <property type="entry name" value="ClpP/crotonase"/>
    <property type="match status" value="1"/>
</dbReference>
<dbReference type="CDD" id="cd06782">
    <property type="entry name" value="cpPDZ_CPP-like"/>
    <property type="match status" value="1"/>
</dbReference>
<evidence type="ECO:0000256" key="4">
    <source>
        <dbReference type="ARBA" id="ARBA00022825"/>
    </source>
</evidence>
<dbReference type="SUPFAM" id="SSF50156">
    <property type="entry name" value="PDZ domain-like"/>
    <property type="match status" value="1"/>
</dbReference>
<dbReference type="SMART" id="SM00245">
    <property type="entry name" value="TSPc"/>
    <property type="match status" value="1"/>
</dbReference>
<dbReference type="PANTHER" id="PTHR32060:SF30">
    <property type="entry name" value="CARBOXY-TERMINAL PROCESSING PROTEASE CTPA"/>
    <property type="match status" value="1"/>
</dbReference>
<dbReference type="PANTHER" id="PTHR32060">
    <property type="entry name" value="TAIL-SPECIFIC PROTEASE"/>
    <property type="match status" value="1"/>
</dbReference>
<evidence type="ECO:0000256" key="6">
    <source>
        <dbReference type="SAM" id="SignalP"/>
    </source>
</evidence>
<evidence type="ECO:0000256" key="2">
    <source>
        <dbReference type="ARBA" id="ARBA00022670"/>
    </source>
</evidence>
<reference evidence="8 9" key="1">
    <citation type="journal article" date="2018" name="Microbiome">
        <title>Fine metagenomic profile of the Mediterranean stratified and mixed water columns revealed by assembly and recruitment.</title>
        <authorList>
            <person name="Haro-Moreno J.M."/>
            <person name="Lopez-Perez M."/>
            <person name="De La Torre J.R."/>
            <person name="Picazo A."/>
            <person name="Camacho A."/>
            <person name="Rodriguez-Valera F."/>
        </authorList>
    </citation>
    <scope>NUCLEOTIDE SEQUENCE [LARGE SCALE GENOMIC DNA]</scope>
    <source>
        <strain evidence="8">MED-G57</strain>
    </source>
</reference>
<comment type="similarity">
    <text evidence="1 5">Belongs to the peptidase S41A family.</text>
</comment>
<dbReference type="CDD" id="cd07560">
    <property type="entry name" value="Peptidase_S41_CPP"/>
    <property type="match status" value="1"/>
</dbReference>
<evidence type="ECO:0000256" key="3">
    <source>
        <dbReference type="ARBA" id="ARBA00022801"/>
    </source>
</evidence>
<dbReference type="AlphaFoldDB" id="A0A368DSI8"/>
<dbReference type="InterPro" id="IPR029045">
    <property type="entry name" value="ClpP/crotonase-like_dom_sf"/>
</dbReference>
<dbReference type="PROSITE" id="PS50106">
    <property type="entry name" value="PDZ"/>
    <property type="match status" value="1"/>
</dbReference>
<dbReference type="Pfam" id="PF03572">
    <property type="entry name" value="Peptidase_S41"/>
    <property type="match status" value="1"/>
</dbReference>
<dbReference type="InterPro" id="IPR041489">
    <property type="entry name" value="PDZ_6"/>
</dbReference>
<dbReference type="Gene3D" id="3.30.750.44">
    <property type="match status" value="1"/>
</dbReference>
<dbReference type="InterPro" id="IPR005151">
    <property type="entry name" value="Tail-specific_protease"/>
</dbReference>
<dbReference type="InterPro" id="IPR001478">
    <property type="entry name" value="PDZ"/>
</dbReference>
<dbReference type="SMART" id="SM00228">
    <property type="entry name" value="PDZ"/>
    <property type="match status" value="1"/>
</dbReference>
<evidence type="ECO:0000256" key="5">
    <source>
        <dbReference type="RuleBase" id="RU004404"/>
    </source>
</evidence>
<evidence type="ECO:0000313" key="9">
    <source>
        <dbReference type="Proteomes" id="UP000253570"/>
    </source>
</evidence>
<keyword evidence="3 5" id="KW-0378">Hydrolase</keyword>
<dbReference type="GO" id="GO:0030288">
    <property type="term" value="C:outer membrane-bounded periplasmic space"/>
    <property type="evidence" value="ECO:0007669"/>
    <property type="project" value="TreeGrafter"/>
</dbReference>
<dbReference type="GO" id="GO:0004175">
    <property type="term" value="F:endopeptidase activity"/>
    <property type="evidence" value="ECO:0007669"/>
    <property type="project" value="TreeGrafter"/>
</dbReference>
<feature type="signal peptide" evidence="6">
    <location>
        <begin position="1"/>
        <end position="33"/>
    </location>
</feature>
<keyword evidence="2 5" id="KW-0645">Protease</keyword>
<sequence length="401" mass="44659">MTIKNNKTTKKNTALPLIILVLLISLFTKPSFADDHDENIELFKLFLRVFSEVEDQYVDDIDSKELMYSALRGMLQSLDPYSTYLSEDDFKEMEVDTKGFYGGLGLEVTLDANGFVRVISPIDDTPAAKAGIITGDYITSIDGEDVYGLTLDEAVSLMRGYANTPITLTIFREGEDSTFDVKIIREIIQITPVKYRLLDENIAYIRISSFNDIADKKIVTAINELNKESGNKIKGFIIDVRNNPGGLLDQSIKVTDLFLNKGEIVSTKLREQKRKTRFFAKKGDITNGSDIIIITNGGSASASEIFAGAMGDNARATVIGTQTYGKGSVQTIIPLGSKKDGAIRLTTAKYYTPNDISIDKIGIKPLYIIENENNISNDDSYDFQLEFAQKLINSRYSRKMK</sequence>
<evidence type="ECO:0000259" key="7">
    <source>
        <dbReference type="PROSITE" id="PS50106"/>
    </source>
</evidence>
<keyword evidence="4 5" id="KW-0720">Serine protease</keyword>
<dbReference type="Proteomes" id="UP000253570">
    <property type="component" value="Unassembled WGS sequence"/>
</dbReference>
<dbReference type="GO" id="GO:0006508">
    <property type="term" value="P:proteolysis"/>
    <property type="evidence" value="ECO:0007669"/>
    <property type="project" value="UniProtKB-KW"/>
</dbReference>
<dbReference type="Pfam" id="PF22694">
    <property type="entry name" value="CtpB_N-like"/>
    <property type="match status" value="1"/>
</dbReference>
<gene>
    <name evidence="8" type="ORF">DBW71_00265</name>
</gene>
<organism evidence="8 9">
    <name type="scientific">PS1 clade bacterium</name>
    <dbReference type="NCBI Taxonomy" id="2175152"/>
    <lineage>
        <taxon>Bacteria</taxon>
        <taxon>Pseudomonadati</taxon>
        <taxon>Pseudomonadota</taxon>
        <taxon>Alphaproteobacteria</taxon>
        <taxon>PS1 clade</taxon>
    </lineage>
</organism>
<dbReference type="InterPro" id="IPR055210">
    <property type="entry name" value="CtpA/B_N"/>
</dbReference>
<dbReference type="GO" id="GO:0008236">
    <property type="term" value="F:serine-type peptidase activity"/>
    <property type="evidence" value="ECO:0007669"/>
    <property type="project" value="UniProtKB-KW"/>
</dbReference>
<dbReference type="GO" id="GO:0007165">
    <property type="term" value="P:signal transduction"/>
    <property type="evidence" value="ECO:0007669"/>
    <property type="project" value="TreeGrafter"/>
</dbReference>
<dbReference type="Gene3D" id="2.30.42.10">
    <property type="match status" value="1"/>
</dbReference>
<protein>
    <submittedName>
        <fullName evidence="8">S41 family peptidase</fullName>
    </submittedName>
</protein>
<proteinExistence type="inferred from homology"/>
<dbReference type="Pfam" id="PF17820">
    <property type="entry name" value="PDZ_6"/>
    <property type="match status" value="1"/>
</dbReference>
<dbReference type="FunFam" id="2.30.42.10:FF:000063">
    <property type="entry name" value="Peptidase, S41 family"/>
    <property type="match status" value="1"/>
</dbReference>
<accession>A0A368DSI8</accession>
<evidence type="ECO:0000256" key="1">
    <source>
        <dbReference type="ARBA" id="ARBA00009179"/>
    </source>
</evidence>
<dbReference type="InterPro" id="IPR004447">
    <property type="entry name" value="Peptidase_S41A"/>
</dbReference>
<feature type="chain" id="PRO_5016860469" evidence="6">
    <location>
        <begin position="34"/>
        <end position="401"/>
    </location>
</feature>
<dbReference type="InterPro" id="IPR036034">
    <property type="entry name" value="PDZ_sf"/>
</dbReference>